<evidence type="ECO:0008006" key="9">
    <source>
        <dbReference type="Google" id="ProtNLM"/>
    </source>
</evidence>
<evidence type="ECO:0000313" key="7">
    <source>
        <dbReference type="EMBL" id="BDT59094.1"/>
    </source>
</evidence>
<evidence type="ECO:0000259" key="5">
    <source>
        <dbReference type="Pfam" id="PF25973"/>
    </source>
</evidence>
<dbReference type="NCBIfam" id="TIGR01730">
    <property type="entry name" value="RND_mfp"/>
    <property type="match status" value="1"/>
</dbReference>
<comment type="similarity">
    <text evidence="1">Belongs to the membrane fusion protein (MFP) (TC 8.A.1) family.</text>
</comment>
<feature type="domain" description="CzcB-like barrel-sandwich hybrid" evidence="5">
    <location>
        <begin position="98"/>
        <end position="241"/>
    </location>
</feature>
<dbReference type="InterPro" id="IPR058792">
    <property type="entry name" value="Beta-barrel_RND_2"/>
</dbReference>
<feature type="domain" description="CzcB-like C-terminal circularly permuted SH3-like" evidence="6">
    <location>
        <begin position="326"/>
        <end position="386"/>
    </location>
</feature>
<feature type="domain" description="CusB-like beta-barrel" evidence="4">
    <location>
        <begin position="244"/>
        <end position="318"/>
    </location>
</feature>
<evidence type="ECO:0000313" key="8">
    <source>
        <dbReference type="Proteomes" id="UP001163336"/>
    </source>
</evidence>
<accession>A0ABN6TA28</accession>
<dbReference type="Pfam" id="PF25893">
    <property type="entry name" value="HH_CzcB"/>
    <property type="match status" value="1"/>
</dbReference>
<dbReference type="SUPFAM" id="SSF111369">
    <property type="entry name" value="HlyD-like secretion proteins"/>
    <property type="match status" value="1"/>
</dbReference>
<gene>
    <name evidence="7" type="ORF">MasN3_25880</name>
</gene>
<proteinExistence type="inferred from homology"/>
<evidence type="ECO:0000256" key="2">
    <source>
        <dbReference type="ARBA" id="ARBA00022448"/>
    </source>
</evidence>
<evidence type="ECO:0000259" key="4">
    <source>
        <dbReference type="Pfam" id="PF25954"/>
    </source>
</evidence>
<feature type="domain" description="CzcB-like alpha-helical hairpin" evidence="3">
    <location>
        <begin position="137"/>
        <end position="196"/>
    </location>
</feature>
<evidence type="ECO:0000256" key="1">
    <source>
        <dbReference type="ARBA" id="ARBA00009477"/>
    </source>
</evidence>
<sequence length="398" mass="41951">MKFNIDRRNILSTAIVLVLGAVLALTIVFWKKEAREPAEASAGKPTTARSSHADVQPGLVEMTPEQAQRAGITMASAGPASIEASVALPGEVRFNDDRTAHIVPRVAGVVEAVSATLGQEVDKGQQLAIIASPELAELRGQAHAAAARLGLARSNFERERTLWEQRISAEQDYLQARQAYAEARIDAQSARSRLAALGAGPEAGAVNRYVLRAPFKGVVVEKHLSPGEAVKEDANAFLISDLSSVWVEMAVTARDLDRVRVGQAVSIRPVGGNAAVAGKVSYVGNLLGEQTRSATARVVIDNPERAWRPGLFVNVALVHGKTEAPVAVLASALQEIEGRQVVFLKAPNGFRAQPVRAGASDGRHVAITDGLSAGSQYVAAGSFVLKAEQAKGSAGHGH</sequence>
<protein>
    <recommendedName>
        <fullName evidence="9">Efflux RND transporter periplasmic adaptor subunit</fullName>
    </recommendedName>
</protein>
<organism evidence="7 8">
    <name type="scientific">Massilia varians</name>
    <dbReference type="NCBI Taxonomy" id="457921"/>
    <lineage>
        <taxon>Bacteria</taxon>
        <taxon>Pseudomonadati</taxon>
        <taxon>Pseudomonadota</taxon>
        <taxon>Betaproteobacteria</taxon>
        <taxon>Burkholderiales</taxon>
        <taxon>Oxalobacteraceae</taxon>
        <taxon>Telluria group</taxon>
        <taxon>Massilia</taxon>
    </lineage>
</organism>
<evidence type="ECO:0000259" key="6">
    <source>
        <dbReference type="Pfam" id="PF25975"/>
    </source>
</evidence>
<dbReference type="PANTHER" id="PTHR30097">
    <property type="entry name" value="CATION EFFLUX SYSTEM PROTEIN CUSB"/>
    <property type="match status" value="1"/>
</dbReference>
<dbReference type="Gene3D" id="2.40.50.100">
    <property type="match status" value="1"/>
</dbReference>
<dbReference type="InterPro" id="IPR058649">
    <property type="entry name" value="CzcB_C"/>
</dbReference>
<dbReference type="EMBL" id="AP026966">
    <property type="protein sequence ID" value="BDT59094.1"/>
    <property type="molecule type" value="Genomic_DNA"/>
</dbReference>
<keyword evidence="2" id="KW-0813">Transport</keyword>
<dbReference type="InterPro" id="IPR058647">
    <property type="entry name" value="BSH_CzcB-like"/>
</dbReference>
<evidence type="ECO:0000259" key="3">
    <source>
        <dbReference type="Pfam" id="PF25893"/>
    </source>
</evidence>
<dbReference type="InterPro" id="IPR058648">
    <property type="entry name" value="HH_CzcB-like"/>
</dbReference>
<dbReference type="Gene3D" id="2.40.30.170">
    <property type="match status" value="1"/>
</dbReference>
<reference evidence="7" key="1">
    <citation type="submission" date="2022-11" db="EMBL/GenBank/DDBJ databases">
        <title>Isolation and characterization of PLA-degrading bacterium Massilia sp. from Antarctic soil.</title>
        <authorList>
            <person name="Sato K."/>
            <person name="Gomez-Fuentes C."/>
            <person name="Ahmad S.A."/>
            <person name="Zulkharnain A."/>
        </authorList>
    </citation>
    <scope>NUCLEOTIDE SEQUENCE</scope>
    <source>
        <strain evidence="7">N-3</strain>
    </source>
</reference>
<dbReference type="Pfam" id="PF25973">
    <property type="entry name" value="BSH_CzcB"/>
    <property type="match status" value="1"/>
</dbReference>
<keyword evidence="8" id="KW-1185">Reference proteome</keyword>
<dbReference type="Pfam" id="PF25975">
    <property type="entry name" value="CzcB_C"/>
    <property type="match status" value="1"/>
</dbReference>
<dbReference type="InterPro" id="IPR006143">
    <property type="entry name" value="RND_pump_MFP"/>
</dbReference>
<dbReference type="InterPro" id="IPR051909">
    <property type="entry name" value="MFP_Cation_Efflux"/>
</dbReference>
<dbReference type="PANTHER" id="PTHR30097:SF4">
    <property type="entry name" value="SLR6042 PROTEIN"/>
    <property type="match status" value="1"/>
</dbReference>
<dbReference type="Proteomes" id="UP001163336">
    <property type="component" value="Chromosome"/>
</dbReference>
<name>A0ABN6TA28_9BURK</name>
<dbReference type="RefSeq" id="WP_281907643.1">
    <property type="nucleotide sequence ID" value="NZ_AP026966.1"/>
</dbReference>
<dbReference type="Pfam" id="PF25954">
    <property type="entry name" value="Beta-barrel_RND_2"/>
    <property type="match status" value="1"/>
</dbReference>
<dbReference type="Gene3D" id="1.10.287.470">
    <property type="entry name" value="Helix hairpin bin"/>
    <property type="match status" value="1"/>
</dbReference>
<dbReference type="Gene3D" id="2.40.420.20">
    <property type="match status" value="1"/>
</dbReference>